<reference evidence="1 2" key="1">
    <citation type="submission" date="2019-02" db="EMBL/GenBank/DDBJ databases">
        <title>Genome sequencing of the rare red list fungi Dentipellis fragilis.</title>
        <authorList>
            <person name="Buettner E."/>
            <person name="Kellner H."/>
        </authorList>
    </citation>
    <scope>NUCLEOTIDE SEQUENCE [LARGE SCALE GENOMIC DNA]</scope>
    <source>
        <strain evidence="1 2">DSM 105465</strain>
    </source>
</reference>
<evidence type="ECO:0000313" key="1">
    <source>
        <dbReference type="EMBL" id="TFY50747.1"/>
    </source>
</evidence>
<dbReference type="AlphaFoldDB" id="A0A4Y9XN10"/>
<proteinExistence type="predicted"/>
<sequence>MQAAASVPCTHTAGCLDLARTCPPCRSMWFSISHNLIFGRQFLHQYGFDETFDLTDLNQSDKFFGGYRFNTFDYPPREHAPWSSELENFHIQSLKAKVYETQFNSLHEENMKPPFEKGGNIHQAVRNKVWEWTEDRRKEAEKEKPCMSHKGLKTRLKNRYNATSLRKKADSYIRLHRKLAEYNLLLWDATMPEDLRDHTLAAVKAAMSAEEGHMNRIDSRLRGKDGDNFPKDAYPYTVRRYRGDEEIRTNYNQMMPYASMDLVENQAIYNGLVIALRPMFEWLFKTVKLNMPSEEIEALEIVVERMPLSTTSPFHPWSSMVVNFRAITPAHRDWSDKNLCGVFTLGEFEGGELVLYEPGLIVPMQSGDFVIFPSARTTHFNLHCKGSRMSFIFKTDLAYSRWVKNMNSFEDNAFMPPFTPAI</sequence>
<dbReference type="Gene3D" id="3.60.130.30">
    <property type="match status" value="1"/>
</dbReference>
<protein>
    <submittedName>
        <fullName evidence="1">Uncharacterized protein</fullName>
    </submittedName>
</protein>
<organism evidence="1 2">
    <name type="scientific">Dentipellis fragilis</name>
    <dbReference type="NCBI Taxonomy" id="205917"/>
    <lineage>
        <taxon>Eukaryota</taxon>
        <taxon>Fungi</taxon>
        <taxon>Dikarya</taxon>
        <taxon>Basidiomycota</taxon>
        <taxon>Agaricomycotina</taxon>
        <taxon>Agaricomycetes</taxon>
        <taxon>Russulales</taxon>
        <taxon>Hericiaceae</taxon>
        <taxon>Dentipellis</taxon>
    </lineage>
</organism>
<comment type="caution">
    <text evidence="1">The sequence shown here is derived from an EMBL/GenBank/DDBJ whole genome shotgun (WGS) entry which is preliminary data.</text>
</comment>
<dbReference type="Proteomes" id="UP000298327">
    <property type="component" value="Unassembled WGS sequence"/>
</dbReference>
<dbReference type="OrthoDB" id="2690740at2759"/>
<evidence type="ECO:0000313" key="2">
    <source>
        <dbReference type="Proteomes" id="UP000298327"/>
    </source>
</evidence>
<name>A0A4Y9XN10_9AGAM</name>
<gene>
    <name evidence="1" type="ORF">EVG20_g11353</name>
</gene>
<keyword evidence="2" id="KW-1185">Reference proteome</keyword>
<dbReference type="EMBL" id="SEOQ01001714">
    <property type="protein sequence ID" value="TFY50747.1"/>
    <property type="molecule type" value="Genomic_DNA"/>
</dbReference>
<accession>A0A4Y9XN10</accession>
<dbReference type="STRING" id="205917.A0A4Y9XN10"/>